<dbReference type="EMBL" id="FNHQ01000006">
    <property type="protein sequence ID" value="SDM40352.1"/>
    <property type="molecule type" value="Genomic_DNA"/>
</dbReference>
<dbReference type="GO" id="GO:0042597">
    <property type="term" value="C:periplasmic space"/>
    <property type="evidence" value="ECO:0007669"/>
    <property type="project" value="UniProtKB-ARBA"/>
</dbReference>
<dbReference type="Pfam" id="PF00496">
    <property type="entry name" value="SBP_bac_5"/>
    <property type="match status" value="1"/>
</dbReference>
<evidence type="ECO:0000313" key="3">
    <source>
        <dbReference type="Proteomes" id="UP000199309"/>
    </source>
</evidence>
<organism evidence="2 3">
    <name type="scientific">Megasphaera paucivorans</name>
    <dbReference type="NCBI Taxonomy" id="349095"/>
    <lineage>
        <taxon>Bacteria</taxon>
        <taxon>Bacillati</taxon>
        <taxon>Bacillota</taxon>
        <taxon>Negativicutes</taxon>
        <taxon>Veillonellales</taxon>
        <taxon>Veillonellaceae</taxon>
        <taxon>Megasphaera</taxon>
    </lineage>
</organism>
<reference evidence="2 3" key="1">
    <citation type="submission" date="2016-10" db="EMBL/GenBank/DDBJ databases">
        <authorList>
            <person name="de Groot N.N."/>
        </authorList>
    </citation>
    <scope>NUCLEOTIDE SEQUENCE [LARGE SCALE GENOMIC DNA]</scope>
    <source>
        <strain evidence="2 3">DSM 16981</strain>
    </source>
</reference>
<dbReference type="GO" id="GO:1904680">
    <property type="term" value="F:peptide transmembrane transporter activity"/>
    <property type="evidence" value="ECO:0007669"/>
    <property type="project" value="TreeGrafter"/>
</dbReference>
<dbReference type="RefSeq" id="WP_176762866.1">
    <property type="nucleotide sequence ID" value="NZ_FNHQ01000006.1"/>
</dbReference>
<dbReference type="PANTHER" id="PTHR30290">
    <property type="entry name" value="PERIPLASMIC BINDING COMPONENT OF ABC TRANSPORTER"/>
    <property type="match status" value="1"/>
</dbReference>
<dbReference type="InterPro" id="IPR039424">
    <property type="entry name" value="SBP_5"/>
</dbReference>
<dbReference type="GO" id="GO:0043190">
    <property type="term" value="C:ATP-binding cassette (ABC) transporter complex"/>
    <property type="evidence" value="ECO:0007669"/>
    <property type="project" value="InterPro"/>
</dbReference>
<dbReference type="InterPro" id="IPR000914">
    <property type="entry name" value="SBP_5_dom"/>
</dbReference>
<accession>A0A1G9SY65</accession>
<protein>
    <submittedName>
        <fullName evidence="2">Peptide/nickel transport system substrate-binding protein</fullName>
    </submittedName>
</protein>
<sequence>MGLLNWMRKRRSLILGVSMLVGVAMLSGCGGNKGGAGGKTGDTLYIGMTNAPDSFNPLFNPGIAGQFAIRFMYDTLLGMPEPNKFTPQLAESFESQDNQNFTIKINPKAKWTDGTPVTAADVVYTLNLIANPKVETSKGTYINMLEGVDDKGKLVSGDAIPGLAAKDEKTVVFKTKAPVDPNYLKSMLGFEVYIVPKHVFEKIDPAAIANSEVATKPTVTSGAYKFVAYVTNDHVEYAANEDYYKGAPKLKKIFIRVMNGTNLVTELKSGNVQLAAGGGIGVIPVKDLDVLKKDSKLIVKTAPSFAGQYLEVNNNNPMFNVKFRRAVTMAINRKQLVDQLYKGTAQVVPTVYTMASPVYDKSVEPLPYDPAKAKEELAASGFDTSKELTLQVPLGNVLREQSADLIQQDLKAIGLNVKQQKLDFPTVLGNAKKGDYELLLLGYGLTADPDYSSYFIPGGSSNFAHTDDPKLTDMMLKAAAMTSADQRKTAYVEIQKYMRDNQFVTSLYETDYIMAQSKNLKGGIKDFWEGSLDDINEWHFE</sequence>
<keyword evidence="3" id="KW-1185">Reference proteome</keyword>
<dbReference type="STRING" id="349095.SAMN05660299_00813"/>
<dbReference type="SUPFAM" id="SSF53850">
    <property type="entry name" value="Periplasmic binding protein-like II"/>
    <property type="match status" value="1"/>
</dbReference>
<evidence type="ECO:0000313" key="2">
    <source>
        <dbReference type="EMBL" id="SDM40352.1"/>
    </source>
</evidence>
<gene>
    <name evidence="2" type="ORF">SAMN05660299_00813</name>
</gene>
<dbReference type="GO" id="GO:0015833">
    <property type="term" value="P:peptide transport"/>
    <property type="evidence" value="ECO:0007669"/>
    <property type="project" value="TreeGrafter"/>
</dbReference>
<dbReference type="Gene3D" id="3.90.76.10">
    <property type="entry name" value="Dipeptide-binding Protein, Domain 1"/>
    <property type="match status" value="1"/>
</dbReference>
<dbReference type="Gene3D" id="3.40.190.10">
    <property type="entry name" value="Periplasmic binding protein-like II"/>
    <property type="match status" value="1"/>
</dbReference>
<dbReference type="CDD" id="cd08513">
    <property type="entry name" value="PBP2_thermophilic_Hb8_like"/>
    <property type="match status" value="1"/>
</dbReference>
<dbReference type="InterPro" id="IPR030678">
    <property type="entry name" value="Peptide/Ni-bd"/>
</dbReference>
<dbReference type="PIRSF" id="PIRSF002741">
    <property type="entry name" value="MppA"/>
    <property type="match status" value="1"/>
</dbReference>
<dbReference type="AlphaFoldDB" id="A0A1G9SY65"/>
<dbReference type="Proteomes" id="UP000199309">
    <property type="component" value="Unassembled WGS sequence"/>
</dbReference>
<name>A0A1G9SY65_9FIRM</name>
<feature type="domain" description="Solute-binding protein family 5" evidence="1">
    <location>
        <begin position="84"/>
        <end position="455"/>
    </location>
</feature>
<dbReference type="Gene3D" id="3.10.105.10">
    <property type="entry name" value="Dipeptide-binding Protein, Domain 3"/>
    <property type="match status" value="1"/>
</dbReference>
<proteinExistence type="predicted"/>
<evidence type="ECO:0000259" key="1">
    <source>
        <dbReference type="Pfam" id="PF00496"/>
    </source>
</evidence>